<dbReference type="AlphaFoldDB" id="U6GE52"/>
<dbReference type="OMA" id="YCFGRAP"/>
<reference evidence="3" key="2">
    <citation type="submission" date="2013-10" db="EMBL/GenBank/DDBJ databases">
        <authorList>
            <person name="Aslett M."/>
        </authorList>
    </citation>
    <scope>NUCLEOTIDE SEQUENCE</scope>
    <source>
        <strain evidence="3">Houghton</strain>
    </source>
</reference>
<dbReference type="InterPro" id="IPR001357">
    <property type="entry name" value="BRCT_dom"/>
</dbReference>
<dbReference type="PROSITE" id="PS50172">
    <property type="entry name" value="BRCT"/>
    <property type="match status" value="1"/>
</dbReference>
<dbReference type="GeneID" id="25270629"/>
<dbReference type="OrthoDB" id="347722at2759"/>
<dbReference type="VEuPathDB" id="ToxoDB:EAH_00025590"/>
<sequence length="621" mass="66718">MHRKQRGATWRRSQMETEQALPPSQEPLVQMLPRQEISSTRLAGPSSAGLLLGGVQEEPHQVVAALELEPLRLVTPFWLFACLRDGRVYAPETHPLFRVSAALTHTQPPLWRVHQGVQMQPSMSRSQRVLLLGFTRRLRRVRRPRSFAYGVLSSDSEEENKEGEKPEAAGHALAAHDLEMGVACVEALGGSCLSASSVLRATEEHSFGDLAAADDDAASDAAERVGVDVVVVGRLARLRDASAALLDKGTVLHETGTQQLRTITQRKKRRLGAEAELALLYKLQGLRIPCVHHQWLLDAYCFGRAPPFDAYAIPPQPAHQIEAPAAASAATQRQEVLQGVQVLVADSEVTRDPTLLQRVGELGCTDVTAIPSLLGICPWLFSSSATRELAAVLCGCSDRVQSVTAALERAEAARKRSCQDFAAVVFVIKREDLAGLMDLAAVAAEAVEATASSQQIIEVAPTGRAASTRSAQRQQAPPAQQDQQKQKLRALISAAQQRVLQQLPAAMACQAQRLWEGATAVAVRPAEANAAALVAKRNVAALAETAPLAVSPEWIASCWAEARRVPADTAHGRAPEFWADVLASDSGGHIEDAALLAALQDCGGAVIYGDFPVVTDAKEAR</sequence>
<protein>
    <recommendedName>
        <fullName evidence="2">BRCT domain-containing protein</fullName>
    </recommendedName>
</protein>
<keyword evidence="4" id="KW-1185">Reference proteome</keyword>
<dbReference type="EMBL" id="HG670700">
    <property type="protein sequence ID" value="CDI77603.1"/>
    <property type="molecule type" value="Genomic_DNA"/>
</dbReference>
<feature type="region of interest" description="Disordered" evidence="1">
    <location>
        <begin position="1"/>
        <end position="25"/>
    </location>
</feature>
<name>U6GE52_EIMAC</name>
<dbReference type="Proteomes" id="UP000018050">
    <property type="component" value="Unassembled WGS sequence"/>
</dbReference>
<reference evidence="3" key="1">
    <citation type="submission" date="2013-10" db="EMBL/GenBank/DDBJ databases">
        <title>Genomic analysis of the causative agents of coccidiosis in chickens.</title>
        <authorList>
            <person name="Reid A.J."/>
            <person name="Blake D."/>
            <person name="Billington K."/>
            <person name="Browne H."/>
            <person name="Dunn M."/>
            <person name="Hung S."/>
            <person name="Kawahara F."/>
            <person name="Miranda-Saavedra D."/>
            <person name="Mourier T."/>
            <person name="Nagra H."/>
            <person name="Otto T.D."/>
            <person name="Rawlings N."/>
            <person name="Sanchez A."/>
            <person name="Sanders M."/>
            <person name="Subramaniam C."/>
            <person name="Tay Y."/>
            <person name="Dear P."/>
            <person name="Doerig C."/>
            <person name="Gruber A."/>
            <person name="Parkinson J."/>
            <person name="Shirley M."/>
            <person name="Wan K.L."/>
            <person name="Berriman M."/>
            <person name="Tomley F."/>
            <person name="Pain A."/>
        </authorList>
    </citation>
    <scope>NUCLEOTIDE SEQUENCE</scope>
    <source>
        <strain evidence="3">Houghton</strain>
    </source>
</reference>
<evidence type="ECO:0000256" key="1">
    <source>
        <dbReference type="SAM" id="MobiDB-lite"/>
    </source>
</evidence>
<evidence type="ECO:0000259" key="2">
    <source>
        <dbReference type="PROSITE" id="PS50172"/>
    </source>
</evidence>
<dbReference type="RefSeq" id="XP_013252064.1">
    <property type="nucleotide sequence ID" value="XM_013396610.1"/>
</dbReference>
<evidence type="ECO:0000313" key="3">
    <source>
        <dbReference type="EMBL" id="CDI77603.1"/>
    </source>
</evidence>
<feature type="domain" description="BRCT" evidence="2">
    <location>
        <begin position="71"/>
        <end position="96"/>
    </location>
</feature>
<accession>U6GE52</accession>
<evidence type="ECO:0000313" key="4">
    <source>
        <dbReference type="Proteomes" id="UP000018050"/>
    </source>
</evidence>
<proteinExistence type="predicted"/>
<gene>
    <name evidence="3" type="ORF">EAH_00025590</name>
</gene>
<organism evidence="3 4">
    <name type="scientific">Eimeria acervulina</name>
    <name type="common">Coccidian parasite</name>
    <dbReference type="NCBI Taxonomy" id="5801"/>
    <lineage>
        <taxon>Eukaryota</taxon>
        <taxon>Sar</taxon>
        <taxon>Alveolata</taxon>
        <taxon>Apicomplexa</taxon>
        <taxon>Conoidasida</taxon>
        <taxon>Coccidia</taxon>
        <taxon>Eucoccidiorida</taxon>
        <taxon>Eimeriorina</taxon>
        <taxon>Eimeriidae</taxon>
        <taxon>Eimeria</taxon>
    </lineage>
</organism>